<proteinExistence type="predicted"/>
<keyword evidence="2" id="KW-1185">Reference proteome</keyword>
<protein>
    <recommendedName>
        <fullName evidence="3">Restriction endonuclease</fullName>
    </recommendedName>
</protein>
<dbReference type="RefSeq" id="WP_092703168.1">
    <property type="nucleotide sequence ID" value="NZ_FNFC01000010.1"/>
</dbReference>
<accession>A0A1G8X831</accession>
<dbReference type="AlphaFoldDB" id="A0A1G8X831"/>
<dbReference type="Proteomes" id="UP000198856">
    <property type="component" value="Unassembled WGS sequence"/>
</dbReference>
<gene>
    <name evidence="1" type="ORF">SAMN05216226_110155</name>
</gene>
<organism evidence="1 2">
    <name type="scientific">Halovenus aranensis</name>
    <dbReference type="NCBI Taxonomy" id="890420"/>
    <lineage>
        <taxon>Archaea</taxon>
        <taxon>Methanobacteriati</taxon>
        <taxon>Methanobacteriota</taxon>
        <taxon>Stenosarchaea group</taxon>
        <taxon>Halobacteria</taxon>
        <taxon>Halobacteriales</taxon>
        <taxon>Haloarculaceae</taxon>
        <taxon>Halovenus</taxon>
    </lineage>
</organism>
<evidence type="ECO:0000313" key="2">
    <source>
        <dbReference type="Proteomes" id="UP000198856"/>
    </source>
</evidence>
<name>A0A1G8X831_9EURY</name>
<dbReference type="OrthoDB" id="377249at2157"/>
<evidence type="ECO:0000313" key="1">
    <source>
        <dbReference type="EMBL" id="SDJ86663.1"/>
    </source>
</evidence>
<sequence length="152" mass="16830">MSATEDGITDLMADYLRDSGINTRTQISISTPGTRNQPDYQIDNGGTYVGEAKWGSKKWQGFAEARDYGNLTGVNGSFLITYPEELKDEGAQSRLTGDVAESVLSGHEFSCAFMREDEDTDIETLEIHEIPEWIQSNIKRETLMGRGLLVAS</sequence>
<reference evidence="1 2" key="1">
    <citation type="submission" date="2016-10" db="EMBL/GenBank/DDBJ databases">
        <authorList>
            <person name="de Groot N.N."/>
        </authorList>
    </citation>
    <scope>NUCLEOTIDE SEQUENCE [LARGE SCALE GENOMIC DNA]</scope>
    <source>
        <strain evidence="1 2">IBRC-M10015</strain>
    </source>
</reference>
<dbReference type="EMBL" id="FNFC01000010">
    <property type="protein sequence ID" value="SDJ86663.1"/>
    <property type="molecule type" value="Genomic_DNA"/>
</dbReference>
<evidence type="ECO:0008006" key="3">
    <source>
        <dbReference type="Google" id="ProtNLM"/>
    </source>
</evidence>